<reference evidence="13 14" key="1">
    <citation type="submission" date="2024-04" db="EMBL/GenBank/DDBJ databases">
        <authorList>
            <person name="Rising A."/>
            <person name="Reimegard J."/>
            <person name="Sonavane S."/>
            <person name="Akerstrom W."/>
            <person name="Nylinder S."/>
            <person name="Hedman E."/>
            <person name="Kallberg Y."/>
        </authorList>
    </citation>
    <scope>NUCLEOTIDE SEQUENCE [LARGE SCALE GENOMIC DNA]</scope>
</reference>
<keyword evidence="14" id="KW-1185">Reference proteome</keyword>
<keyword evidence="8 12" id="KW-1133">Transmembrane helix</keyword>
<keyword evidence="7" id="KW-0965">Cell junction</keyword>
<evidence type="ECO:0000256" key="8">
    <source>
        <dbReference type="ARBA" id="ARBA00022989"/>
    </source>
</evidence>
<name>A0AAV2BTB0_9ARAC</name>
<keyword evidence="3" id="KW-0813">Transport</keyword>
<evidence type="ECO:0000256" key="6">
    <source>
        <dbReference type="ARBA" id="ARBA00022868"/>
    </source>
</evidence>
<keyword evidence="4" id="KW-1003">Cell membrane</keyword>
<keyword evidence="11" id="KW-0407">Ion channel</keyword>
<evidence type="ECO:0000256" key="7">
    <source>
        <dbReference type="ARBA" id="ARBA00022949"/>
    </source>
</evidence>
<dbReference type="AlphaFoldDB" id="A0AAV2BTB0"/>
<dbReference type="EMBL" id="CAXIEN010000488">
    <property type="protein sequence ID" value="CAL1299150.1"/>
    <property type="molecule type" value="Genomic_DNA"/>
</dbReference>
<dbReference type="Proteomes" id="UP001497382">
    <property type="component" value="Unassembled WGS sequence"/>
</dbReference>
<evidence type="ECO:0000313" key="14">
    <source>
        <dbReference type="Proteomes" id="UP001497382"/>
    </source>
</evidence>
<dbReference type="GO" id="GO:0005886">
    <property type="term" value="C:plasma membrane"/>
    <property type="evidence" value="ECO:0007669"/>
    <property type="project" value="UniProtKB-SubCell"/>
</dbReference>
<comment type="caution">
    <text evidence="13">The sequence shown here is derived from an EMBL/GenBank/DDBJ whole genome shotgun (WGS) entry which is preliminary data.</text>
</comment>
<evidence type="ECO:0000256" key="4">
    <source>
        <dbReference type="ARBA" id="ARBA00022475"/>
    </source>
</evidence>
<evidence type="ECO:0000256" key="1">
    <source>
        <dbReference type="ARBA" id="ARBA00004610"/>
    </source>
</evidence>
<keyword evidence="9" id="KW-0406">Ion transport</keyword>
<feature type="transmembrane region" description="Helical" evidence="12">
    <location>
        <begin position="84"/>
        <end position="102"/>
    </location>
</feature>
<dbReference type="Pfam" id="PF00876">
    <property type="entry name" value="Innexin"/>
    <property type="match status" value="1"/>
</dbReference>
<evidence type="ECO:0000256" key="3">
    <source>
        <dbReference type="ARBA" id="ARBA00022448"/>
    </source>
</evidence>
<dbReference type="InterPro" id="IPR000990">
    <property type="entry name" value="Innexin"/>
</dbReference>
<evidence type="ECO:0000256" key="12">
    <source>
        <dbReference type="SAM" id="Phobius"/>
    </source>
</evidence>
<keyword evidence="5 12" id="KW-0812">Transmembrane</keyword>
<evidence type="ECO:0000256" key="9">
    <source>
        <dbReference type="ARBA" id="ARBA00023065"/>
    </source>
</evidence>
<accession>A0AAV2BTB0</accession>
<evidence type="ECO:0000256" key="10">
    <source>
        <dbReference type="ARBA" id="ARBA00023136"/>
    </source>
</evidence>
<proteinExistence type="predicted"/>
<evidence type="ECO:0000256" key="5">
    <source>
        <dbReference type="ARBA" id="ARBA00022692"/>
    </source>
</evidence>
<dbReference type="GO" id="GO:0034220">
    <property type="term" value="P:monoatomic ion transmembrane transport"/>
    <property type="evidence" value="ECO:0007669"/>
    <property type="project" value="UniProtKB-KW"/>
</dbReference>
<gene>
    <name evidence="13" type="ORF">LARSCL_LOCUS21182</name>
</gene>
<organism evidence="13 14">
    <name type="scientific">Larinioides sclopetarius</name>
    <dbReference type="NCBI Taxonomy" id="280406"/>
    <lineage>
        <taxon>Eukaryota</taxon>
        <taxon>Metazoa</taxon>
        <taxon>Ecdysozoa</taxon>
        <taxon>Arthropoda</taxon>
        <taxon>Chelicerata</taxon>
        <taxon>Arachnida</taxon>
        <taxon>Araneae</taxon>
        <taxon>Araneomorphae</taxon>
        <taxon>Entelegynae</taxon>
        <taxon>Araneoidea</taxon>
        <taxon>Araneidae</taxon>
        <taxon>Larinioides</taxon>
    </lineage>
</organism>
<keyword evidence="6" id="KW-0303">Gap junction</keyword>
<sequence>MDLFSSLKSFFKTDFTTIDNNVFRLHYKGTATILVAFSILVTARQYIGDPSTASLPKTYQKIFSTPFVGYIQPSAFHPSGRKRLGWQSLILAWATVGIILIVNTMRTISGSALYFSCKPFCSTSQGIYGKYAKATG</sequence>
<evidence type="ECO:0000256" key="2">
    <source>
        <dbReference type="ARBA" id="ARBA00004651"/>
    </source>
</evidence>
<keyword evidence="10 12" id="KW-0472">Membrane</keyword>
<dbReference type="GO" id="GO:0005921">
    <property type="term" value="C:gap junction"/>
    <property type="evidence" value="ECO:0007669"/>
    <property type="project" value="UniProtKB-SubCell"/>
</dbReference>
<comment type="subcellular location">
    <subcellularLocation>
        <location evidence="1">Cell junction</location>
        <location evidence="1">Gap junction</location>
    </subcellularLocation>
    <subcellularLocation>
        <location evidence="2">Cell membrane</location>
        <topology evidence="2">Multi-pass membrane protein</topology>
    </subcellularLocation>
</comment>
<protein>
    <submittedName>
        <fullName evidence="13">Uncharacterized protein</fullName>
    </submittedName>
</protein>
<evidence type="ECO:0000313" key="13">
    <source>
        <dbReference type="EMBL" id="CAL1299150.1"/>
    </source>
</evidence>
<feature type="transmembrane region" description="Helical" evidence="12">
    <location>
        <begin position="29"/>
        <end position="47"/>
    </location>
</feature>
<evidence type="ECO:0000256" key="11">
    <source>
        <dbReference type="ARBA" id="ARBA00023303"/>
    </source>
</evidence>